<dbReference type="EMBL" id="UXUI01011528">
    <property type="protein sequence ID" value="VDD96304.1"/>
    <property type="molecule type" value="Genomic_DNA"/>
</dbReference>
<keyword evidence="2" id="KW-1185">Reference proteome</keyword>
<dbReference type="WBParaSite" id="EVEC_0001177701-mRNA-1">
    <property type="protein sequence ID" value="EVEC_0001177701-mRNA-1"/>
    <property type="gene ID" value="EVEC_0001177701"/>
</dbReference>
<sequence length="39" mass="3549">MFDVVVVVGGGGGGGGGNGASDVVDFGGTVAADIPEVNV</sequence>
<dbReference type="Proteomes" id="UP000274131">
    <property type="component" value="Unassembled WGS sequence"/>
</dbReference>
<proteinExistence type="predicted"/>
<gene>
    <name evidence="1" type="ORF">EVEC_LOCUS11055</name>
</gene>
<evidence type="ECO:0000313" key="2">
    <source>
        <dbReference type="Proteomes" id="UP000274131"/>
    </source>
</evidence>
<protein>
    <submittedName>
        <fullName evidence="3">GTP-binding protein</fullName>
    </submittedName>
</protein>
<accession>A0A0N4VLK9</accession>
<dbReference type="AlphaFoldDB" id="A0A0N4VLK9"/>
<name>A0A0N4VLK9_ENTVE</name>
<evidence type="ECO:0000313" key="1">
    <source>
        <dbReference type="EMBL" id="VDD96304.1"/>
    </source>
</evidence>
<evidence type="ECO:0000313" key="3">
    <source>
        <dbReference type="WBParaSite" id="EVEC_0001177701-mRNA-1"/>
    </source>
</evidence>
<organism evidence="3">
    <name type="scientific">Enterobius vermicularis</name>
    <name type="common">Human pinworm</name>
    <dbReference type="NCBI Taxonomy" id="51028"/>
    <lineage>
        <taxon>Eukaryota</taxon>
        <taxon>Metazoa</taxon>
        <taxon>Ecdysozoa</taxon>
        <taxon>Nematoda</taxon>
        <taxon>Chromadorea</taxon>
        <taxon>Rhabditida</taxon>
        <taxon>Spirurina</taxon>
        <taxon>Oxyuridomorpha</taxon>
        <taxon>Oxyuroidea</taxon>
        <taxon>Oxyuridae</taxon>
        <taxon>Enterobius</taxon>
    </lineage>
</organism>
<reference evidence="1 2" key="2">
    <citation type="submission" date="2018-10" db="EMBL/GenBank/DDBJ databases">
        <authorList>
            <consortium name="Pathogen Informatics"/>
        </authorList>
    </citation>
    <scope>NUCLEOTIDE SEQUENCE [LARGE SCALE GENOMIC DNA]</scope>
</reference>
<reference evidence="3" key="1">
    <citation type="submission" date="2017-02" db="UniProtKB">
        <authorList>
            <consortium name="WormBaseParasite"/>
        </authorList>
    </citation>
    <scope>IDENTIFICATION</scope>
</reference>